<dbReference type="STRING" id="870435.A0A0C3PDZ9"/>
<dbReference type="EMBL" id="KN831963">
    <property type="protein sequence ID" value="KIO06371.1"/>
    <property type="molecule type" value="Genomic_DNA"/>
</dbReference>
<keyword evidence="2 4" id="KW-0813">Transport</keyword>
<evidence type="ECO:0000256" key="1">
    <source>
        <dbReference type="ARBA" id="ARBA00006756"/>
    </source>
</evidence>
<evidence type="ECO:0000256" key="2">
    <source>
        <dbReference type="ARBA" id="ARBA00022448"/>
    </source>
</evidence>
<comment type="function">
    <text evidence="4">Involved in the secretory pathway as part of the exocyst complex which tethers secretory vesicles to the sites of exocytosis. Also plays a role in the assembly of the exocyst.</text>
</comment>
<dbReference type="InterPro" id="IPR046364">
    <property type="entry name" value="Exo70_C"/>
</dbReference>
<keyword evidence="3 4" id="KW-0268">Exocytosis</keyword>
<dbReference type="Pfam" id="PF03081">
    <property type="entry name" value="Exo70_C"/>
    <property type="match status" value="1"/>
</dbReference>
<dbReference type="InterPro" id="IPR016159">
    <property type="entry name" value="Cullin_repeat-like_dom_sf"/>
</dbReference>
<keyword evidence="7" id="KW-1185">Reference proteome</keyword>
<dbReference type="InterPro" id="IPR004140">
    <property type="entry name" value="Exo70"/>
</dbReference>
<evidence type="ECO:0000256" key="3">
    <source>
        <dbReference type="ARBA" id="ARBA00022483"/>
    </source>
</evidence>
<dbReference type="Proteomes" id="UP000054217">
    <property type="component" value="Unassembled WGS sequence"/>
</dbReference>
<reference evidence="7" key="2">
    <citation type="submission" date="2015-01" db="EMBL/GenBank/DDBJ databases">
        <title>Evolutionary Origins and Diversification of the Mycorrhizal Mutualists.</title>
        <authorList>
            <consortium name="DOE Joint Genome Institute"/>
            <consortium name="Mycorrhizal Genomics Consortium"/>
            <person name="Kohler A."/>
            <person name="Kuo A."/>
            <person name="Nagy L.G."/>
            <person name="Floudas D."/>
            <person name="Copeland A."/>
            <person name="Barry K.W."/>
            <person name="Cichocki N."/>
            <person name="Veneault-Fourrey C."/>
            <person name="LaButti K."/>
            <person name="Lindquist E.A."/>
            <person name="Lipzen A."/>
            <person name="Lundell T."/>
            <person name="Morin E."/>
            <person name="Murat C."/>
            <person name="Riley R."/>
            <person name="Ohm R."/>
            <person name="Sun H."/>
            <person name="Tunlid A."/>
            <person name="Henrissat B."/>
            <person name="Grigoriev I.V."/>
            <person name="Hibbett D.S."/>
            <person name="Martin F."/>
        </authorList>
    </citation>
    <scope>NUCLEOTIDE SEQUENCE [LARGE SCALE GENOMIC DNA]</scope>
    <source>
        <strain evidence="7">Marx 270</strain>
    </source>
</reference>
<dbReference type="OrthoDB" id="1922221at2759"/>
<dbReference type="PANTHER" id="PTHR12542:SF41">
    <property type="entry name" value="EXOCYST COMPLEX COMPONENT 7"/>
    <property type="match status" value="1"/>
</dbReference>
<dbReference type="InParanoid" id="A0A0C3PDZ9"/>
<feature type="domain" description="Exocyst complex subunit Exo70 C-terminal" evidence="5">
    <location>
        <begin position="246"/>
        <end position="615"/>
    </location>
</feature>
<dbReference type="GO" id="GO:0005546">
    <property type="term" value="F:phosphatidylinositol-4,5-bisphosphate binding"/>
    <property type="evidence" value="ECO:0007669"/>
    <property type="project" value="InterPro"/>
</dbReference>
<gene>
    <name evidence="6" type="ORF">M404DRAFT_999022</name>
</gene>
<dbReference type="SUPFAM" id="SSF74788">
    <property type="entry name" value="Cullin repeat-like"/>
    <property type="match status" value="1"/>
</dbReference>
<dbReference type="HOGENOM" id="CLU_010236_4_3_1"/>
<dbReference type="PANTHER" id="PTHR12542">
    <property type="entry name" value="EXOCYST COMPLEX PROTEIN EXO70"/>
    <property type="match status" value="1"/>
</dbReference>
<organism evidence="6 7">
    <name type="scientific">Pisolithus tinctorius Marx 270</name>
    <dbReference type="NCBI Taxonomy" id="870435"/>
    <lineage>
        <taxon>Eukaryota</taxon>
        <taxon>Fungi</taxon>
        <taxon>Dikarya</taxon>
        <taxon>Basidiomycota</taxon>
        <taxon>Agaricomycotina</taxon>
        <taxon>Agaricomycetes</taxon>
        <taxon>Agaricomycetidae</taxon>
        <taxon>Boletales</taxon>
        <taxon>Sclerodermatineae</taxon>
        <taxon>Pisolithaceae</taxon>
        <taxon>Pisolithus</taxon>
    </lineage>
</organism>
<evidence type="ECO:0000259" key="5">
    <source>
        <dbReference type="Pfam" id="PF03081"/>
    </source>
</evidence>
<evidence type="ECO:0000256" key="4">
    <source>
        <dbReference type="RuleBase" id="RU365026"/>
    </source>
</evidence>
<accession>A0A0C3PDZ9</accession>
<dbReference type="GO" id="GO:0000145">
    <property type="term" value="C:exocyst"/>
    <property type="evidence" value="ECO:0007669"/>
    <property type="project" value="InterPro"/>
</dbReference>
<dbReference type="GO" id="GO:0006887">
    <property type="term" value="P:exocytosis"/>
    <property type="evidence" value="ECO:0007669"/>
    <property type="project" value="UniProtKB-KW"/>
</dbReference>
<comment type="similarity">
    <text evidence="1 4">Belongs to the EXO70 family.</text>
</comment>
<evidence type="ECO:0000313" key="7">
    <source>
        <dbReference type="Proteomes" id="UP000054217"/>
    </source>
</evidence>
<keyword evidence="4" id="KW-0653">Protein transport</keyword>
<evidence type="ECO:0000313" key="6">
    <source>
        <dbReference type="EMBL" id="KIO06371.1"/>
    </source>
</evidence>
<proteinExistence type="inferred from homology"/>
<dbReference type="Gene3D" id="1.20.1280.170">
    <property type="entry name" value="Exocyst complex component Exo70"/>
    <property type="match status" value="1"/>
</dbReference>
<name>A0A0C3PDZ9_PISTI</name>
<dbReference type="GO" id="GO:0005935">
    <property type="term" value="C:cellular bud neck"/>
    <property type="evidence" value="ECO:0007669"/>
    <property type="project" value="UniProtKB-SubCell"/>
</dbReference>
<reference evidence="6 7" key="1">
    <citation type="submission" date="2014-04" db="EMBL/GenBank/DDBJ databases">
        <authorList>
            <consortium name="DOE Joint Genome Institute"/>
            <person name="Kuo A."/>
            <person name="Kohler A."/>
            <person name="Costa M.D."/>
            <person name="Nagy L.G."/>
            <person name="Floudas D."/>
            <person name="Copeland A."/>
            <person name="Barry K.W."/>
            <person name="Cichocki N."/>
            <person name="Veneault-Fourrey C."/>
            <person name="LaButti K."/>
            <person name="Lindquist E.A."/>
            <person name="Lipzen A."/>
            <person name="Lundell T."/>
            <person name="Morin E."/>
            <person name="Murat C."/>
            <person name="Sun H."/>
            <person name="Tunlid A."/>
            <person name="Henrissat B."/>
            <person name="Grigoriev I.V."/>
            <person name="Hibbett D.S."/>
            <person name="Martin F."/>
            <person name="Nordberg H.P."/>
            <person name="Cantor M.N."/>
            <person name="Hua S.X."/>
        </authorList>
    </citation>
    <scope>NUCLEOTIDE SEQUENCE [LARGE SCALE GENOMIC DNA]</scope>
    <source>
        <strain evidence="6 7">Marx 270</strain>
    </source>
</reference>
<dbReference type="GO" id="GO:0015031">
    <property type="term" value="P:protein transport"/>
    <property type="evidence" value="ECO:0007669"/>
    <property type="project" value="UniProtKB-KW"/>
</dbReference>
<sequence>MEDDSAEIELLEQNLNKTHQISKRMISILTGLDTRLVKLEKSILPLYTATQKLNQRSLNIDRALSKIDEVASSQEGIAVEEGLILRGPQPGQVEVYMDTLGRLNAAIAFKSSDADSWDTARLVETGAKKLTQLYTKLVAEGSSGSPPIAGLDFTPVMFPPSLLASLKPLVAFLRTLPVPSTHPSHPASQTILATLKEAQRGYADMRGTWNRKALETNAKRVVDRAETLDGVVAGKEFGTWVANLLRTAETEYTLLVDLAPLSSPSLLASTYDTLLTPLLQLFTDTNSSFTSLVKRSLHKYTFHALSTYSALASSQVQWETLLARRGEGRKDANELRDGTNAIRGVCLRSFPEFLADLKMAATGSGKGGELGVGLADFVVSAVQYLDKLPEVERAVGSALHALGDGNWKMGDGKQVGKGQRATVGEVSETVLIQHYVYDVITTTISSVTAVSRTQRRGAFGSVFLLNNITYFHTRVLLKPAHSGLAEYLSKPTTDALASAFRTAKAGYFEANYSPLMQALSEDREKEKVGSSAWKAATKEKFTRFYDLLEEVGERHRMAKVLEEDEEARKAVGEEAVKLVVPSLQRFTQKQREKEFSKNPQKYIKLSAEEVEKQIRSFYK</sequence>
<protein>
    <recommendedName>
        <fullName evidence="4">Exocyst complex protein EXO70</fullName>
    </recommendedName>
</protein>
<dbReference type="AlphaFoldDB" id="A0A0C3PDZ9"/>
<comment type="subcellular location">
    <subcellularLocation>
        <location evidence="4">Bud</location>
    </subcellularLocation>
    <subcellularLocation>
        <location evidence="4">Bud neck</location>
    </subcellularLocation>
</comment>